<name>A0ABD3B5T6_9GENT</name>
<dbReference type="Pfam" id="PF12697">
    <property type="entry name" value="Abhydrolase_6"/>
    <property type="match status" value="1"/>
</dbReference>
<evidence type="ECO:0000256" key="4">
    <source>
        <dbReference type="ARBA" id="ARBA00022589"/>
    </source>
</evidence>
<feature type="signal peptide" evidence="6">
    <location>
        <begin position="1"/>
        <end position="26"/>
    </location>
</feature>
<comment type="pathway">
    <text evidence="1">Alkaloid biosynthesis.</text>
</comment>
<dbReference type="GO" id="GO:0052689">
    <property type="term" value="F:carboxylic ester hydrolase activity"/>
    <property type="evidence" value="ECO:0007669"/>
    <property type="project" value="UniProtKB-KW"/>
</dbReference>
<feature type="chain" id="PRO_5044855649" description="AB hydrolase-1 domain-containing protein" evidence="6">
    <location>
        <begin position="27"/>
        <end position="294"/>
    </location>
</feature>
<evidence type="ECO:0000256" key="5">
    <source>
        <dbReference type="ARBA" id="ARBA00022801"/>
    </source>
</evidence>
<keyword evidence="9" id="KW-1185">Reference proteome</keyword>
<feature type="domain" description="AB hydrolase-1" evidence="7">
    <location>
        <begin position="41"/>
        <end position="284"/>
    </location>
</feature>
<keyword evidence="3" id="KW-0719">Serine esterase</keyword>
<comment type="caution">
    <text evidence="8">The sequence shown here is derived from an EMBL/GenBank/DDBJ whole genome shotgun (WGS) entry which is preliminary data.</text>
</comment>
<evidence type="ECO:0000256" key="2">
    <source>
        <dbReference type="ARBA" id="ARBA00008645"/>
    </source>
</evidence>
<keyword evidence="4" id="KW-0017">Alkaloid metabolism</keyword>
<evidence type="ECO:0000256" key="3">
    <source>
        <dbReference type="ARBA" id="ARBA00022487"/>
    </source>
</evidence>
<dbReference type="InterPro" id="IPR000073">
    <property type="entry name" value="AB_hydrolase_1"/>
</dbReference>
<evidence type="ECO:0000259" key="7">
    <source>
        <dbReference type="Pfam" id="PF12697"/>
    </source>
</evidence>
<evidence type="ECO:0000313" key="8">
    <source>
        <dbReference type="EMBL" id="KAL3538913.1"/>
    </source>
</evidence>
<keyword evidence="6" id="KW-0732">Signal</keyword>
<accession>A0ABD3B5T6</accession>
<sequence length="294" mass="33143">MKGKKKNFMSSFVIIFLFQFLLNATATKSATTPCPQPRKHFVLVHGACHGAWSWYKLMELLRSAGHNVTALDLAASGINPKQVYDVKHISDYFQPLRDFMSHSIPPHERFILVGHSYGGLAISQAMEMFPEKIAVAVFVTALMPGPRLNVSTLNQESLRRQSSILDSHFLYDNGPNNPPTVFVFGPKHLSSKVYQRSPSEDLALATVLLRPMYLYTDEDLSKELMLSTRKYGSVSRVFIIADEDKLAGKAFQRWMIEKNPPDEVDEIKGSDHMVMISKPVELLVRLHCIAGKYS</sequence>
<dbReference type="EMBL" id="JBJUIK010000001">
    <property type="protein sequence ID" value="KAL3538913.1"/>
    <property type="molecule type" value="Genomic_DNA"/>
</dbReference>
<evidence type="ECO:0000313" key="9">
    <source>
        <dbReference type="Proteomes" id="UP001630127"/>
    </source>
</evidence>
<organism evidence="8 9">
    <name type="scientific">Cinchona calisaya</name>
    <dbReference type="NCBI Taxonomy" id="153742"/>
    <lineage>
        <taxon>Eukaryota</taxon>
        <taxon>Viridiplantae</taxon>
        <taxon>Streptophyta</taxon>
        <taxon>Embryophyta</taxon>
        <taxon>Tracheophyta</taxon>
        <taxon>Spermatophyta</taxon>
        <taxon>Magnoliopsida</taxon>
        <taxon>eudicotyledons</taxon>
        <taxon>Gunneridae</taxon>
        <taxon>Pentapetalae</taxon>
        <taxon>asterids</taxon>
        <taxon>lamiids</taxon>
        <taxon>Gentianales</taxon>
        <taxon>Rubiaceae</taxon>
        <taxon>Cinchonoideae</taxon>
        <taxon>Cinchoneae</taxon>
        <taxon>Cinchona</taxon>
    </lineage>
</organism>
<reference evidence="8 9" key="1">
    <citation type="submission" date="2024-11" db="EMBL/GenBank/DDBJ databases">
        <title>A near-complete genome assembly of Cinchona calisaya.</title>
        <authorList>
            <person name="Lian D.C."/>
            <person name="Zhao X.W."/>
            <person name="Wei L."/>
        </authorList>
    </citation>
    <scope>NUCLEOTIDE SEQUENCE [LARGE SCALE GENOMIC DNA]</scope>
    <source>
        <tissue evidence="8">Nenye</tissue>
    </source>
</reference>
<protein>
    <recommendedName>
        <fullName evidence="7">AB hydrolase-1 domain-containing protein</fullName>
    </recommendedName>
</protein>
<dbReference type="SUPFAM" id="SSF53474">
    <property type="entry name" value="alpha/beta-Hydrolases"/>
    <property type="match status" value="1"/>
</dbReference>
<evidence type="ECO:0000256" key="1">
    <source>
        <dbReference type="ARBA" id="ARBA00004913"/>
    </source>
</evidence>
<dbReference type="InterPro" id="IPR045889">
    <property type="entry name" value="MES/HNL"/>
</dbReference>
<comment type="similarity">
    <text evidence="2">Belongs to the AB hydrolase superfamily.</text>
</comment>
<dbReference type="GO" id="GO:0009820">
    <property type="term" value="P:alkaloid metabolic process"/>
    <property type="evidence" value="ECO:0007669"/>
    <property type="project" value="UniProtKB-KW"/>
</dbReference>
<dbReference type="Gene3D" id="3.40.50.1820">
    <property type="entry name" value="alpha/beta hydrolase"/>
    <property type="match status" value="1"/>
</dbReference>
<proteinExistence type="inferred from homology"/>
<dbReference type="AlphaFoldDB" id="A0ABD3B5T6"/>
<dbReference type="InterPro" id="IPR029058">
    <property type="entry name" value="AB_hydrolase_fold"/>
</dbReference>
<gene>
    <name evidence="8" type="ORF">ACH5RR_002279</name>
</gene>
<keyword evidence="5" id="KW-0378">Hydrolase</keyword>
<dbReference type="PANTHER" id="PTHR10992:SF1002">
    <property type="entry name" value="SALICYLIC ACID-BINDING PROTEIN 2-LIKE"/>
    <property type="match status" value="1"/>
</dbReference>
<dbReference type="FunFam" id="3.40.50.1820:FF:000051">
    <property type="entry name" value="(S)-hydroxynitrile lyase"/>
    <property type="match status" value="1"/>
</dbReference>
<dbReference type="PANTHER" id="PTHR10992">
    <property type="entry name" value="METHYLESTERASE FAMILY MEMBER"/>
    <property type="match status" value="1"/>
</dbReference>
<evidence type="ECO:0000256" key="6">
    <source>
        <dbReference type="SAM" id="SignalP"/>
    </source>
</evidence>
<dbReference type="Proteomes" id="UP001630127">
    <property type="component" value="Unassembled WGS sequence"/>
</dbReference>